<feature type="compositionally biased region" description="Low complexity" evidence="1">
    <location>
        <begin position="31"/>
        <end position="98"/>
    </location>
</feature>
<dbReference type="InterPro" id="IPR023614">
    <property type="entry name" value="Porin_dom_sf"/>
</dbReference>
<evidence type="ECO:0000313" key="4">
    <source>
        <dbReference type="Proteomes" id="UP000002139"/>
    </source>
</evidence>
<dbReference type="Gene3D" id="2.40.160.10">
    <property type="entry name" value="Porin"/>
    <property type="match status" value="1"/>
</dbReference>
<evidence type="ECO:0000256" key="1">
    <source>
        <dbReference type="SAM" id="MobiDB-lite"/>
    </source>
</evidence>
<dbReference type="HOGENOM" id="CLU_039291_0_0_7"/>
<dbReference type="EMBL" id="AM746676">
    <property type="protein sequence ID" value="CAN91478.1"/>
    <property type="molecule type" value="Genomic_DNA"/>
</dbReference>
<dbReference type="eggNOG" id="COG3746">
    <property type="taxonomic scope" value="Bacteria"/>
</dbReference>
<gene>
    <name evidence="3" type="ordered locus">sce1320</name>
</gene>
<proteinExistence type="predicted"/>
<feature type="signal peptide" evidence="2">
    <location>
        <begin position="1"/>
        <end position="28"/>
    </location>
</feature>
<dbReference type="STRING" id="448385.sce1320"/>
<feature type="region of interest" description="Disordered" evidence="1">
    <location>
        <begin position="29"/>
        <end position="111"/>
    </location>
</feature>
<protein>
    <submittedName>
        <fullName evidence="3">Secreted protein</fullName>
    </submittedName>
</protein>
<reference evidence="3 4" key="1">
    <citation type="journal article" date="2007" name="Nat. Biotechnol.">
        <title>Complete genome sequence of the myxobacterium Sorangium cellulosum.</title>
        <authorList>
            <person name="Schneiker S."/>
            <person name="Perlova O."/>
            <person name="Kaiser O."/>
            <person name="Gerth K."/>
            <person name="Alici A."/>
            <person name="Altmeyer M.O."/>
            <person name="Bartels D."/>
            <person name="Bekel T."/>
            <person name="Beyer S."/>
            <person name="Bode E."/>
            <person name="Bode H.B."/>
            <person name="Bolten C.J."/>
            <person name="Choudhuri J.V."/>
            <person name="Doss S."/>
            <person name="Elnakady Y.A."/>
            <person name="Frank B."/>
            <person name="Gaigalat L."/>
            <person name="Goesmann A."/>
            <person name="Groeger C."/>
            <person name="Gross F."/>
            <person name="Jelsbak L."/>
            <person name="Jelsbak L."/>
            <person name="Kalinowski J."/>
            <person name="Kegler C."/>
            <person name="Knauber T."/>
            <person name="Konietzny S."/>
            <person name="Kopp M."/>
            <person name="Krause L."/>
            <person name="Krug D."/>
            <person name="Linke B."/>
            <person name="Mahmud T."/>
            <person name="Martinez-Arias R."/>
            <person name="McHardy A.C."/>
            <person name="Merai M."/>
            <person name="Meyer F."/>
            <person name="Mormann S."/>
            <person name="Munoz-Dorado J."/>
            <person name="Perez J."/>
            <person name="Pradella S."/>
            <person name="Rachid S."/>
            <person name="Raddatz G."/>
            <person name="Rosenau F."/>
            <person name="Rueckert C."/>
            <person name="Sasse F."/>
            <person name="Scharfe M."/>
            <person name="Schuster S.C."/>
            <person name="Suen G."/>
            <person name="Treuner-Lange A."/>
            <person name="Velicer G.J."/>
            <person name="Vorholter F.-J."/>
            <person name="Weissman K.J."/>
            <person name="Welch R.D."/>
            <person name="Wenzel S.C."/>
            <person name="Whitworth D.E."/>
            <person name="Wilhelm S."/>
            <person name="Wittmann C."/>
            <person name="Bloecker H."/>
            <person name="Puehler A."/>
            <person name="Mueller R."/>
        </authorList>
    </citation>
    <scope>NUCLEOTIDE SEQUENCE [LARGE SCALE GENOMIC DNA]</scope>
    <source>
        <strain evidence="4">So ce56</strain>
    </source>
</reference>
<dbReference type="KEGG" id="scl:sce1320"/>
<keyword evidence="2" id="KW-0732">Signal</keyword>
<dbReference type="AlphaFoldDB" id="A9F6X1"/>
<organism evidence="3 4">
    <name type="scientific">Sorangium cellulosum (strain So ce56)</name>
    <name type="common">Polyangium cellulosum (strain So ce56)</name>
    <dbReference type="NCBI Taxonomy" id="448385"/>
    <lineage>
        <taxon>Bacteria</taxon>
        <taxon>Pseudomonadati</taxon>
        <taxon>Myxococcota</taxon>
        <taxon>Polyangia</taxon>
        <taxon>Polyangiales</taxon>
        <taxon>Polyangiaceae</taxon>
        <taxon>Sorangium</taxon>
    </lineage>
</organism>
<evidence type="ECO:0000313" key="3">
    <source>
        <dbReference type="EMBL" id="CAN91478.1"/>
    </source>
</evidence>
<evidence type="ECO:0000256" key="2">
    <source>
        <dbReference type="SAM" id="SignalP"/>
    </source>
</evidence>
<dbReference type="BioCyc" id="SCEL448385:SCE_RS06835-MONOMER"/>
<keyword evidence="4" id="KW-1185">Reference proteome</keyword>
<feature type="chain" id="PRO_5002734880" evidence="2">
    <location>
        <begin position="29"/>
        <end position="525"/>
    </location>
</feature>
<sequence>MRLLDRSRTAISSILATSLVLCVTQASAQNPPGRAQGERPAPAPAGAAPAPAGAAQAPAGAAPAPAGAAPAAAAPAGAAPAAPGAATAAPAAPGATPGAPDPGTPPAGDAAAEAFVEPDPNVVTRDDLQGLVTDLENFKFQWQRERDLHTALSTRSLLVGGVIQARIGWTEQPVNTATSNDRKVTFDTGAATLTFNGILYKDYEEGRNLTYSVRFGASPQQASNNSFLNLLDAQLAYSVLPTLAPEDWVLQVTLGQQLLPFGLEVPASEELKPVITNAQFTTKLGLNRRDLGLIVRGDVLPQVDYGYNYRAPLFAYAIGIINGSGPNTPDDNSEKDIIGRLAFTVPSDYNSLLRQITLGGSAYIGWQNTFLKDEKKTLSGKGVKRRFGGDVYYNHYPIGVTYEFIYGQDDVTLGTTAEDPRKTRQTSLSHVATFFYNWGEQFLRGYRNQGRYDDWWPKTYQPFLRVDLFDPSTEVQENRVDVYTLGFNVFFAETTKFQLNINRRDDRTSTEGAKHEVLTQLQGAF</sequence>
<accession>A9F6X1</accession>
<dbReference type="Proteomes" id="UP000002139">
    <property type="component" value="Chromosome"/>
</dbReference>
<dbReference type="RefSeq" id="WP_012233955.1">
    <property type="nucleotide sequence ID" value="NC_010162.1"/>
</dbReference>
<name>A9F6X1_SORC5</name>